<protein>
    <submittedName>
        <fullName evidence="2">Uncharacterized protein</fullName>
    </submittedName>
</protein>
<keyword evidence="3" id="KW-1185">Reference proteome</keyword>
<reference evidence="2 3" key="1">
    <citation type="journal article" date="2019" name="Commun. Biol.">
        <title>The bagworm genome reveals a unique fibroin gene that provides high tensile strength.</title>
        <authorList>
            <person name="Kono N."/>
            <person name="Nakamura H."/>
            <person name="Ohtoshi R."/>
            <person name="Tomita M."/>
            <person name="Numata K."/>
            <person name="Arakawa K."/>
        </authorList>
    </citation>
    <scope>NUCLEOTIDE SEQUENCE [LARGE SCALE GENOMIC DNA]</scope>
</reference>
<proteinExistence type="predicted"/>
<feature type="compositionally biased region" description="Polar residues" evidence="1">
    <location>
        <begin position="8"/>
        <end position="20"/>
    </location>
</feature>
<organism evidence="2 3">
    <name type="scientific">Eumeta variegata</name>
    <name type="common">Bagworm moth</name>
    <name type="synonym">Eumeta japonica</name>
    <dbReference type="NCBI Taxonomy" id="151549"/>
    <lineage>
        <taxon>Eukaryota</taxon>
        <taxon>Metazoa</taxon>
        <taxon>Ecdysozoa</taxon>
        <taxon>Arthropoda</taxon>
        <taxon>Hexapoda</taxon>
        <taxon>Insecta</taxon>
        <taxon>Pterygota</taxon>
        <taxon>Neoptera</taxon>
        <taxon>Endopterygota</taxon>
        <taxon>Lepidoptera</taxon>
        <taxon>Glossata</taxon>
        <taxon>Ditrysia</taxon>
        <taxon>Tineoidea</taxon>
        <taxon>Psychidae</taxon>
        <taxon>Oiketicinae</taxon>
        <taxon>Eumeta</taxon>
    </lineage>
</organism>
<dbReference type="AlphaFoldDB" id="A0A4C1YH24"/>
<dbReference type="EMBL" id="BGZK01001204">
    <property type="protein sequence ID" value="GBP74350.1"/>
    <property type="molecule type" value="Genomic_DNA"/>
</dbReference>
<dbReference type="Proteomes" id="UP000299102">
    <property type="component" value="Unassembled WGS sequence"/>
</dbReference>
<evidence type="ECO:0000313" key="2">
    <source>
        <dbReference type="EMBL" id="GBP74350.1"/>
    </source>
</evidence>
<comment type="caution">
    <text evidence="2">The sequence shown here is derived from an EMBL/GenBank/DDBJ whole genome shotgun (WGS) entry which is preliminary data.</text>
</comment>
<accession>A0A4C1YH24</accession>
<feature type="region of interest" description="Disordered" evidence="1">
    <location>
        <begin position="1"/>
        <end position="20"/>
    </location>
</feature>
<gene>
    <name evidence="2" type="ORF">EVAR_84402_1</name>
</gene>
<evidence type="ECO:0000313" key="3">
    <source>
        <dbReference type="Proteomes" id="UP000299102"/>
    </source>
</evidence>
<name>A0A4C1YH24_EUMVA</name>
<evidence type="ECO:0000256" key="1">
    <source>
        <dbReference type="SAM" id="MobiDB-lite"/>
    </source>
</evidence>
<sequence>MKHAEWPTNKTPSPLFVTQDSTESMPRKYTLFLGLLIERRKRGRHAPRLATQTLSVEIEFQITPRCRVAGETSLWQHRTGVGTVSIACP</sequence>